<dbReference type="GO" id="GO:0017069">
    <property type="term" value="F:snRNA binding"/>
    <property type="evidence" value="ECO:0007669"/>
    <property type="project" value="TreeGrafter"/>
</dbReference>
<keyword evidence="9" id="KW-1185">Reference proteome</keyword>
<dbReference type="Gene3D" id="3.40.50.150">
    <property type="entry name" value="Vaccinia Virus protein VP39"/>
    <property type="match status" value="1"/>
</dbReference>
<evidence type="ECO:0000313" key="9">
    <source>
        <dbReference type="Proteomes" id="UP000007264"/>
    </source>
</evidence>
<proteinExistence type="inferred from homology"/>
<dbReference type="InterPro" id="IPR029063">
    <property type="entry name" value="SAM-dependent_MTases_sf"/>
</dbReference>
<dbReference type="GeneID" id="17045372"/>
<sequence length="301" mass="33519">MSQAAAVISSVLPGGFKGSPAGQQGPGEAANSVSKREIKRQQFVPVHGNYRRYYGYRIGQAFEEDPRLKVMEKPWFQNRKCLDVGCNEGMVTLGLVTRFGTGSMLGVDIDHVLISKACRSLREEHTRATAELARLSHTRRHVLSAAPDAESAQTSHNAERKAASAALQGLIGTRFQQGNFLELEELQRGTYDTILCLSVTKWVHLNGGDAALHALLKRICELLVPGGRLILEPQAWSSYQAAVHKPGMRERLHPLSSLYLRPEDLPHYATQQFKFSFVRQLRAPENAKGFDRPIYLFQKIG</sequence>
<evidence type="ECO:0000256" key="3">
    <source>
        <dbReference type="ARBA" id="ARBA00022679"/>
    </source>
</evidence>
<evidence type="ECO:0000256" key="1">
    <source>
        <dbReference type="ARBA" id="ARBA00008361"/>
    </source>
</evidence>
<gene>
    <name evidence="8" type="ORF">COCSUDRAFT_64191</name>
</gene>
<dbReference type="AlphaFoldDB" id="I0Z9N8"/>
<dbReference type="GO" id="GO:0008171">
    <property type="term" value="F:O-methyltransferase activity"/>
    <property type="evidence" value="ECO:0007669"/>
    <property type="project" value="UniProtKB-UniRule"/>
</dbReference>
<dbReference type="eggNOG" id="KOG2899">
    <property type="taxonomic scope" value="Eukaryota"/>
</dbReference>
<evidence type="ECO:0000313" key="8">
    <source>
        <dbReference type="EMBL" id="EIE27357.1"/>
    </source>
</evidence>
<dbReference type="EC" id="2.1.1.-" evidence="6"/>
<organism evidence="8 9">
    <name type="scientific">Coccomyxa subellipsoidea (strain C-169)</name>
    <name type="common">Green microalga</name>
    <dbReference type="NCBI Taxonomy" id="574566"/>
    <lineage>
        <taxon>Eukaryota</taxon>
        <taxon>Viridiplantae</taxon>
        <taxon>Chlorophyta</taxon>
        <taxon>core chlorophytes</taxon>
        <taxon>Trebouxiophyceae</taxon>
        <taxon>Trebouxiophyceae incertae sedis</taxon>
        <taxon>Coccomyxaceae</taxon>
        <taxon>Coccomyxa</taxon>
        <taxon>Coccomyxa subellipsoidea</taxon>
    </lineage>
</organism>
<keyword evidence="2 6" id="KW-0489">Methyltransferase</keyword>
<name>I0Z9N8_COCSC</name>
<dbReference type="EMBL" id="AGSI01000001">
    <property type="protein sequence ID" value="EIE27357.1"/>
    <property type="molecule type" value="Genomic_DNA"/>
</dbReference>
<evidence type="ECO:0000256" key="6">
    <source>
        <dbReference type="RuleBase" id="RU367087"/>
    </source>
</evidence>
<comment type="similarity">
    <text evidence="1 6">Belongs to the methyltransferase superfamily.</text>
</comment>
<dbReference type="CDD" id="cd02440">
    <property type="entry name" value="AdoMet_MTases"/>
    <property type="match status" value="1"/>
</dbReference>
<protein>
    <recommendedName>
        <fullName evidence="6">RNA methyltransferase</fullName>
        <ecNumber evidence="6">2.1.1.-</ecNumber>
    </recommendedName>
</protein>
<dbReference type="GO" id="GO:0032259">
    <property type="term" value="P:methylation"/>
    <property type="evidence" value="ECO:0007669"/>
    <property type="project" value="UniProtKB-KW"/>
</dbReference>
<keyword evidence="3 6" id="KW-0808">Transferase</keyword>
<keyword evidence="4 5" id="KW-0949">S-adenosyl-L-methionine</keyword>
<dbReference type="GO" id="GO:0040031">
    <property type="term" value="P:snRNA modification"/>
    <property type="evidence" value="ECO:0007669"/>
    <property type="project" value="TreeGrafter"/>
</dbReference>
<dbReference type="SUPFAM" id="SSF53335">
    <property type="entry name" value="S-adenosyl-L-methionine-dependent methyltransferases"/>
    <property type="match status" value="1"/>
</dbReference>
<dbReference type="Proteomes" id="UP000007264">
    <property type="component" value="Unassembled WGS sequence"/>
</dbReference>
<dbReference type="InterPro" id="IPR039772">
    <property type="entry name" value="Bin3-like"/>
</dbReference>
<dbReference type="PROSITE" id="PS51515">
    <property type="entry name" value="BIN3_SAM"/>
    <property type="match status" value="1"/>
</dbReference>
<accession>I0Z9N8</accession>
<dbReference type="PANTHER" id="PTHR12315:SF0">
    <property type="entry name" value="7SK SNRNA METHYLPHOSPHATE CAPPING ENZYME"/>
    <property type="match status" value="1"/>
</dbReference>
<comment type="caution">
    <text evidence="8">The sequence shown here is derived from an EMBL/GenBank/DDBJ whole genome shotgun (WGS) entry which is preliminary data.</text>
</comment>
<evidence type="ECO:0000256" key="4">
    <source>
        <dbReference type="ARBA" id="ARBA00022691"/>
    </source>
</evidence>
<dbReference type="Pfam" id="PF06859">
    <property type="entry name" value="Bin3"/>
    <property type="match status" value="1"/>
</dbReference>
<evidence type="ECO:0000259" key="7">
    <source>
        <dbReference type="PROSITE" id="PS51515"/>
    </source>
</evidence>
<reference evidence="8 9" key="1">
    <citation type="journal article" date="2012" name="Genome Biol.">
        <title>The genome of the polar eukaryotic microalga coccomyxa subellipsoidea reveals traits of cold adaptation.</title>
        <authorList>
            <person name="Blanc G."/>
            <person name="Agarkova I."/>
            <person name="Grimwood J."/>
            <person name="Kuo A."/>
            <person name="Brueggeman A."/>
            <person name="Dunigan D."/>
            <person name="Gurnon J."/>
            <person name="Ladunga I."/>
            <person name="Lindquist E."/>
            <person name="Lucas S."/>
            <person name="Pangilinan J."/>
            <person name="Proschold T."/>
            <person name="Salamov A."/>
            <person name="Schmutz J."/>
            <person name="Weeks D."/>
            <person name="Yamada T."/>
            <person name="Claverie J.M."/>
            <person name="Grigoriev I."/>
            <person name="Van Etten J."/>
            <person name="Lomsadze A."/>
            <person name="Borodovsky M."/>
        </authorList>
    </citation>
    <scope>NUCLEOTIDE SEQUENCE [LARGE SCALE GENOMIC DNA]</scope>
    <source>
        <strain evidence="8 9">C-169</strain>
    </source>
</reference>
<dbReference type="STRING" id="574566.I0Z9N8"/>
<dbReference type="PANTHER" id="PTHR12315">
    <property type="entry name" value="BICOID-INTERACTING PROTEIN RELATED"/>
    <property type="match status" value="1"/>
</dbReference>
<evidence type="ECO:0000256" key="2">
    <source>
        <dbReference type="ARBA" id="ARBA00022603"/>
    </source>
</evidence>
<dbReference type="RefSeq" id="XP_005651901.1">
    <property type="nucleotide sequence ID" value="XM_005651844.1"/>
</dbReference>
<dbReference type="OrthoDB" id="10017101at2759"/>
<dbReference type="InterPro" id="IPR024160">
    <property type="entry name" value="BIN3_SAM-bd_dom"/>
</dbReference>
<evidence type="ECO:0000256" key="5">
    <source>
        <dbReference type="PROSITE-ProRule" id="PRU00848"/>
    </source>
</evidence>
<dbReference type="GO" id="GO:0008173">
    <property type="term" value="F:RNA methyltransferase activity"/>
    <property type="evidence" value="ECO:0007669"/>
    <property type="project" value="UniProtKB-UniRule"/>
</dbReference>
<feature type="domain" description="Bin3-type SAM" evidence="7">
    <location>
        <begin position="65"/>
        <end position="301"/>
    </location>
</feature>
<dbReference type="KEGG" id="csl:COCSUDRAFT_64191"/>
<dbReference type="InterPro" id="IPR010675">
    <property type="entry name" value="Bin3_C"/>
</dbReference>